<feature type="domain" description="CHAD" evidence="2">
    <location>
        <begin position="220"/>
        <end position="504"/>
    </location>
</feature>
<proteinExistence type="predicted"/>
<reference evidence="3" key="1">
    <citation type="submission" date="2020-01" db="EMBL/GenBank/DDBJ databases">
        <authorList>
            <person name="Rat A."/>
        </authorList>
    </citation>
    <scope>NUCLEOTIDE SEQUENCE</scope>
    <source>
        <strain evidence="3">LMG 28251</strain>
    </source>
</reference>
<feature type="region of interest" description="Disordered" evidence="1">
    <location>
        <begin position="1"/>
        <end position="23"/>
    </location>
</feature>
<dbReference type="InterPro" id="IPR033469">
    <property type="entry name" value="CYTH-like_dom_sf"/>
</dbReference>
<evidence type="ECO:0000313" key="4">
    <source>
        <dbReference type="Proteomes" id="UP001196068"/>
    </source>
</evidence>
<dbReference type="RefSeq" id="WP_211874692.1">
    <property type="nucleotide sequence ID" value="NZ_JAAEDH010000013.1"/>
</dbReference>
<comment type="caution">
    <text evidence="3">The sequence shown here is derived from an EMBL/GenBank/DDBJ whole genome shotgun (WGS) entry which is preliminary data.</text>
</comment>
<dbReference type="Gene3D" id="1.40.20.10">
    <property type="entry name" value="CHAD domain"/>
    <property type="match status" value="1"/>
</dbReference>
<gene>
    <name evidence="3" type="ORF">GXW79_12255</name>
</gene>
<evidence type="ECO:0000259" key="2">
    <source>
        <dbReference type="PROSITE" id="PS51708"/>
    </source>
</evidence>
<dbReference type="PANTHER" id="PTHR39339">
    <property type="entry name" value="SLR1444 PROTEIN"/>
    <property type="match status" value="1"/>
</dbReference>
<dbReference type="InterPro" id="IPR007899">
    <property type="entry name" value="CHAD_dom"/>
</dbReference>
<dbReference type="InterPro" id="IPR038186">
    <property type="entry name" value="CHAD_dom_sf"/>
</dbReference>
<keyword evidence="4" id="KW-1185">Reference proteome</keyword>
<dbReference type="Pfam" id="PF05235">
    <property type="entry name" value="CHAD"/>
    <property type="match status" value="1"/>
</dbReference>
<dbReference type="AlphaFoldDB" id="A0AAF1KJU4"/>
<evidence type="ECO:0000313" key="3">
    <source>
        <dbReference type="EMBL" id="MBR0655845.1"/>
    </source>
</evidence>
<reference evidence="3" key="2">
    <citation type="journal article" date="2021" name="Syst. Appl. Microbiol.">
        <title>Roseomonas hellenica sp. nov., isolated from roots of wild-growing Alkanna tinctoria.</title>
        <authorList>
            <person name="Rat A."/>
            <person name="Naranjo H.D."/>
            <person name="Lebbe L."/>
            <person name="Cnockaert M."/>
            <person name="Krigas N."/>
            <person name="Grigoriadou K."/>
            <person name="Maloupa E."/>
            <person name="Willems A."/>
        </authorList>
    </citation>
    <scope>NUCLEOTIDE SEQUENCE</scope>
    <source>
        <strain evidence="3">LMG 28251</strain>
    </source>
</reference>
<evidence type="ECO:0000256" key="1">
    <source>
        <dbReference type="SAM" id="MobiDB-lite"/>
    </source>
</evidence>
<dbReference type="Proteomes" id="UP001196068">
    <property type="component" value="Unassembled WGS sequence"/>
</dbReference>
<organism evidence="3 4">
    <name type="scientific">Plastoroseomonas arctica</name>
    <dbReference type="NCBI Taxonomy" id="1509237"/>
    <lineage>
        <taxon>Bacteria</taxon>
        <taxon>Pseudomonadati</taxon>
        <taxon>Pseudomonadota</taxon>
        <taxon>Alphaproteobacteria</taxon>
        <taxon>Acetobacterales</taxon>
        <taxon>Acetobacteraceae</taxon>
        <taxon>Plastoroseomonas</taxon>
    </lineage>
</organism>
<dbReference type="PROSITE" id="PS51708">
    <property type="entry name" value="CHAD"/>
    <property type="match status" value="1"/>
</dbReference>
<sequence>MPDQDVPTAEIIEIPPPPEPPAAASLTLEVALPPEDAARLSRLPAIAARRNGRSRGAAESLLWLDTPTGTLAAEGLALEQSPRGQRSLIRALPAPHGASHPGAAPETLPIETLPECAPEAPYISIAAFDGRRLSFTLDDPAGPVTAILRTGKLRAVAAEREIARLTLTGPPGAVVAMIQAIAAELPALPPLASLAEEARALAHGIPARPRRRGAPDLATAETVADALAQASGHLADAVLAMAPLVGADAGPEGVHQMRVGLRRLRSMLKLMRKAADGPAPRALEDGLKTLLAYLGPARDWDVFTRGLGAQVAEAMPGNRPIAQFLDAAEQRRQEAYVALEAFLAGPGYRAIAWELAAFPATLAWREGASADALALQATPLEAFGAHLLGRRWKGLARDAAGMEAMDGERLHEMRLDAKRLRYAAELFAPLFAPRRTRRFQKRLAALQEALGLANDATVASNLAQSLANGRAERSFAIGVVTGWAQAQAVRIRRDAEDTWTALDAAGPFW</sequence>
<dbReference type="SMART" id="SM00880">
    <property type="entry name" value="CHAD"/>
    <property type="match status" value="1"/>
</dbReference>
<accession>A0AAF1KJU4</accession>
<name>A0AAF1KJU4_9PROT</name>
<dbReference type="SUPFAM" id="SSF55154">
    <property type="entry name" value="CYTH-like phosphatases"/>
    <property type="match status" value="1"/>
</dbReference>
<protein>
    <submittedName>
        <fullName evidence="3">CHAD domain-containing protein</fullName>
    </submittedName>
</protein>
<dbReference type="EMBL" id="JAAEDH010000013">
    <property type="protein sequence ID" value="MBR0655845.1"/>
    <property type="molecule type" value="Genomic_DNA"/>
</dbReference>
<dbReference type="PANTHER" id="PTHR39339:SF1">
    <property type="entry name" value="CHAD DOMAIN-CONTAINING PROTEIN"/>
    <property type="match status" value="1"/>
</dbReference>